<keyword evidence="6" id="KW-1185">Reference proteome</keyword>
<gene>
    <name evidence="5" type="ORF">DASC09_044050</name>
</gene>
<dbReference type="GO" id="GO:0046872">
    <property type="term" value="F:metal ion binding"/>
    <property type="evidence" value="ECO:0007669"/>
    <property type="project" value="InterPro"/>
</dbReference>
<dbReference type="Pfam" id="PF00080">
    <property type="entry name" value="Sod_Cu"/>
    <property type="match status" value="1"/>
</dbReference>
<dbReference type="GeneID" id="90075055"/>
<evidence type="ECO:0000259" key="4">
    <source>
        <dbReference type="Pfam" id="PF00080"/>
    </source>
</evidence>
<dbReference type="AlphaFoldDB" id="A0AAV5QRA6"/>
<accession>A0AAV5QRA6</accession>
<dbReference type="InterPro" id="IPR001424">
    <property type="entry name" value="SOD_Cu_Zn_dom"/>
</dbReference>
<dbReference type="InterPro" id="IPR036423">
    <property type="entry name" value="SOD-like_Cu/Zn_dom_sf"/>
</dbReference>
<dbReference type="PANTHER" id="PTHR20910">
    <property type="entry name" value="AGAP001623-PA"/>
    <property type="match status" value="1"/>
</dbReference>
<evidence type="ECO:0000256" key="2">
    <source>
        <dbReference type="SAM" id="MobiDB-lite"/>
    </source>
</evidence>
<comment type="caution">
    <text evidence="5">The sequence shown here is derived from an EMBL/GenBank/DDBJ whole genome shotgun (WGS) entry which is preliminary data.</text>
</comment>
<keyword evidence="3" id="KW-0732">Signal</keyword>
<reference evidence="5 6" key="1">
    <citation type="journal article" date="2023" name="Elife">
        <title>Identification of key yeast species and microbe-microbe interactions impacting larval growth of Drosophila in the wild.</title>
        <authorList>
            <person name="Mure A."/>
            <person name="Sugiura Y."/>
            <person name="Maeda R."/>
            <person name="Honda K."/>
            <person name="Sakurai N."/>
            <person name="Takahashi Y."/>
            <person name="Watada M."/>
            <person name="Katoh T."/>
            <person name="Gotoh A."/>
            <person name="Gotoh Y."/>
            <person name="Taniguchi I."/>
            <person name="Nakamura K."/>
            <person name="Hayashi T."/>
            <person name="Katayama T."/>
            <person name="Uemura T."/>
            <person name="Hattori Y."/>
        </authorList>
    </citation>
    <scope>NUCLEOTIDE SEQUENCE [LARGE SCALE GENOMIC DNA]</scope>
    <source>
        <strain evidence="5 6">SC-9</strain>
    </source>
</reference>
<protein>
    <recommendedName>
        <fullName evidence="4">Superoxide dismutase copper/zinc binding domain-containing protein</fullName>
    </recommendedName>
</protein>
<dbReference type="GO" id="GO:0006801">
    <property type="term" value="P:superoxide metabolic process"/>
    <property type="evidence" value="ECO:0007669"/>
    <property type="project" value="InterPro"/>
</dbReference>
<dbReference type="RefSeq" id="XP_064854076.1">
    <property type="nucleotide sequence ID" value="XM_064998004.1"/>
</dbReference>
<sequence>MTGFQRHFLLSLLALGALADKAPAIDDNPKNVVAVAHFPQAGEFKEIIGSMKFFSTNGTVKVHWDVTKLPKEKGPFLYHIHEFPVNEKQSCEIAGYHFNPYKAPAECAVFNDDSLCQVGDLSGKHGRIDTTCFEGSYYDPYLSLKPGDPSYIVGKSVVLHFSDQKKIACANIVVSPESVKDADLESKRNVLHNNDLVEAKIPGWKPANKEEAKVIEESHKEWLKKHKPMQKYSVEDEDEFISENLVLAAAVAETVEDEQDSAPTESIEEGDFEFKEPTESLTYTNEPFVSDGPEDHFEEEDHDTDFGSLTETTDWENNATDNILSGFGFLVSGLAGFLGFLI</sequence>
<dbReference type="Gene3D" id="2.60.40.200">
    <property type="entry name" value="Superoxide dismutase, copper/zinc binding domain"/>
    <property type="match status" value="1"/>
</dbReference>
<dbReference type="PANTHER" id="PTHR20910:SF1">
    <property type="entry name" value="SUPEROXIDE DISMUTASE COPPER_ZINC BINDING DOMAIN-CONTAINING PROTEIN"/>
    <property type="match status" value="1"/>
</dbReference>
<feature type="region of interest" description="Disordered" evidence="2">
    <location>
        <begin position="283"/>
        <end position="304"/>
    </location>
</feature>
<evidence type="ECO:0000256" key="3">
    <source>
        <dbReference type="SAM" id="SignalP"/>
    </source>
</evidence>
<evidence type="ECO:0000313" key="5">
    <source>
        <dbReference type="EMBL" id="GMM37080.1"/>
    </source>
</evidence>
<keyword evidence="1" id="KW-1015">Disulfide bond</keyword>
<proteinExistence type="predicted"/>
<evidence type="ECO:0000256" key="1">
    <source>
        <dbReference type="ARBA" id="ARBA00023157"/>
    </source>
</evidence>
<name>A0AAV5QRA6_9ASCO</name>
<dbReference type="EMBL" id="BTFZ01000011">
    <property type="protein sequence ID" value="GMM37080.1"/>
    <property type="molecule type" value="Genomic_DNA"/>
</dbReference>
<dbReference type="SUPFAM" id="SSF49329">
    <property type="entry name" value="Cu,Zn superoxide dismutase-like"/>
    <property type="match status" value="1"/>
</dbReference>
<evidence type="ECO:0000313" key="6">
    <source>
        <dbReference type="Proteomes" id="UP001360560"/>
    </source>
</evidence>
<dbReference type="Proteomes" id="UP001360560">
    <property type="component" value="Unassembled WGS sequence"/>
</dbReference>
<organism evidence="5 6">
    <name type="scientific">Saccharomycopsis crataegensis</name>
    <dbReference type="NCBI Taxonomy" id="43959"/>
    <lineage>
        <taxon>Eukaryota</taxon>
        <taxon>Fungi</taxon>
        <taxon>Dikarya</taxon>
        <taxon>Ascomycota</taxon>
        <taxon>Saccharomycotina</taxon>
        <taxon>Saccharomycetes</taxon>
        <taxon>Saccharomycopsidaceae</taxon>
        <taxon>Saccharomycopsis</taxon>
    </lineage>
</organism>
<feature type="signal peptide" evidence="3">
    <location>
        <begin position="1"/>
        <end position="24"/>
    </location>
</feature>
<feature type="chain" id="PRO_5043943980" description="Superoxide dismutase copper/zinc binding domain-containing protein" evidence="3">
    <location>
        <begin position="25"/>
        <end position="342"/>
    </location>
</feature>
<feature type="domain" description="Superoxide dismutase copper/zinc binding" evidence="4">
    <location>
        <begin position="49"/>
        <end position="162"/>
    </location>
</feature>
<dbReference type="InterPro" id="IPR053257">
    <property type="entry name" value="Cu-only_SOD"/>
</dbReference>